<name>A0A1M7FVJ3_9RHOB</name>
<dbReference type="STRING" id="337701.SAMN05444398_109137"/>
<dbReference type="RefSeq" id="WP_073035587.1">
    <property type="nucleotide sequence ID" value="NZ_FRBR01000009.1"/>
</dbReference>
<accession>A0A1M7FVJ3</accession>
<dbReference type="PANTHER" id="PTHR37936">
    <property type="entry name" value="TRANSPOSASE INSC FOR INSERTION ELEMENT IS2A-RELATED"/>
    <property type="match status" value="1"/>
</dbReference>
<dbReference type="InterPro" id="IPR002514">
    <property type="entry name" value="Transposase_8"/>
</dbReference>
<dbReference type="NCBIfam" id="NF047595">
    <property type="entry name" value="IS66_ISRel24_TnpA"/>
    <property type="match status" value="1"/>
</dbReference>
<dbReference type="Gene3D" id="1.10.10.10">
    <property type="entry name" value="Winged helix-like DNA-binding domain superfamily/Winged helix DNA-binding domain"/>
    <property type="match status" value="1"/>
</dbReference>
<dbReference type="GO" id="GO:0043565">
    <property type="term" value="F:sequence-specific DNA binding"/>
    <property type="evidence" value="ECO:0007669"/>
    <property type="project" value="InterPro"/>
</dbReference>
<dbReference type="GO" id="GO:0006313">
    <property type="term" value="P:DNA transposition"/>
    <property type="evidence" value="ECO:0007669"/>
    <property type="project" value="InterPro"/>
</dbReference>
<dbReference type="SUPFAM" id="SSF48295">
    <property type="entry name" value="TrpR-like"/>
    <property type="match status" value="1"/>
</dbReference>
<dbReference type="Proteomes" id="UP000183974">
    <property type="component" value="Unassembled WGS sequence"/>
</dbReference>
<organism evidence="2 3">
    <name type="scientific">Roseovarius pacificus</name>
    <dbReference type="NCBI Taxonomy" id="337701"/>
    <lineage>
        <taxon>Bacteria</taxon>
        <taxon>Pseudomonadati</taxon>
        <taxon>Pseudomonadota</taxon>
        <taxon>Alphaproteobacteria</taxon>
        <taxon>Rhodobacterales</taxon>
        <taxon>Roseobacteraceae</taxon>
        <taxon>Roseovarius</taxon>
    </lineage>
</organism>
<dbReference type="InterPro" id="IPR010921">
    <property type="entry name" value="Trp_repressor/repl_initiator"/>
</dbReference>
<proteinExistence type="inferred from homology"/>
<dbReference type="EMBL" id="FRBR01000009">
    <property type="protein sequence ID" value="SHM07925.1"/>
    <property type="molecule type" value="Genomic_DNA"/>
</dbReference>
<dbReference type="AlphaFoldDB" id="A0A1M7FVJ3"/>
<dbReference type="OrthoDB" id="9800877at2"/>
<dbReference type="InterPro" id="IPR036388">
    <property type="entry name" value="WH-like_DNA-bd_sf"/>
</dbReference>
<sequence>MEHSAEFLSEVIVGPRGQRRWPDDVKARIVAETLEPGATVNEVARRYDIRPNHLSEWRRLAREGKLVLPALPEPEADPGPMFAPMVVEGLTDRAQGSGDATLEIVCGDVVIRLNGATPAARIAEIVRALAE</sequence>
<reference evidence="2 3" key="1">
    <citation type="submission" date="2016-11" db="EMBL/GenBank/DDBJ databases">
        <authorList>
            <person name="Jaros S."/>
            <person name="Januszkiewicz K."/>
            <person name="Wedrychowicz H."/>
        </authorList>
    </citation>
    <scope>NUCLEOTIDE SEQUENCE [LARGE SCALE GENOMIC DNA]</scope>
    <source>
        <strain evidence="2 3">DSM 29589</strain>
    </source>
</reference>
<comment type="similarity">
    <text evidence="1">Belongs to the transposase 8 family.</text>
</comment>
<gene>
    <name evidence="2" type="ORF">SAMN05444398_109137</name>
</gene>
<evidence type="ECO:0000256" key="1">
    <source>
        <dbReference type="ARBA" id="ARBA00009964"/>
    </source>
</evidence>
<evidence type="ECO:0000313" key="3">
    <source>
        <dbReference type="Proteomes" id="UP000183974"/>
    </source>
</evidence>
<dbReference type="Pfam" id="PF01527">
    <property type="entry name" value="HTH_Tnp_1"/>
    <property type="match status" value="1"/>
</dbReference>
<evidence type="ECO:0000313" key="2">
    <source>
        <dbReference type="EMBL" id="SHM07925.1"/>
    </source>
</evidence>
<dbReference type="GO" id="GO:0004803">
    <property type="term" value="F:transposase activity"/>
    <property type="evidence" value="ECO:0007669"/>
    <property type="project" value="InterPro"/>
</dbReference>
<dbReference type="PANTHER" id="PTHR37936:SF3">
    <property type="entry name" value="TRANSPOSASE INSC FOR INSERTION ELEMENT IS2A-RELATED"/>
    <property type="match status" value="1"/>
</dbReference>
<protein>
    <submittedName>
        <fullName evidence="2">Transposase</fullName>
    </submittedName>
</protein>
<keyword evidence="3" id="KW-1185">Reference proteome</keyword>